<dbReference type="AlphaFoldDB" id="L1JDW1"/>
<feature type="compositionally biased region" description="Basic and acidic residues" evidence="2">
    <location>
        <begin position="565"/>
        <end position="576"/>
    </location>
</feature>
<dbReference type="OrthoDB" id="297923at2759"/>
<evidence type="ECO:0000256" key="1">
    <source>
        <dbReference type="ARBA" id="ARBA00024332"/>
    </source>
</evidence>
<dbReference type="Pfam" id="PF15927">
    <property type="entry name" value="Casc1_N"/>
    <property type="match status" value="1"/>
</dbReference>
<dbReference type="GO" id="GO:0048487">
    <property type="term" value="F:beta-tubulin binding"/>
    <property type="evidence" value="ECO:0007669"/>
    <property type="project" value="TreeGrafter"/>
</dbReference>
<reference evidence="6" key="2">
    <citation type="submission" date="2012-11" db="EMBL/GenBank/DDBJ databases">
        <authorList>
            <person name="Kuo A."/>
            <person name="Curtis B.A."/>
            <person name="Tanifuji G."/>
            <person name="Burki F."/>
            <person name="Gruber A."/>
            <person name="Irimia M."/>
            <person name="Maruyama S."/>
            <person name="Arias M.C."/>
            <person name="Ball S.G."/>
            <person name="Gile G.H."/>
            <person name="Hirakawa Y."/>
            <person name="Hopkins J.F."/>
            <person name="Rensing S.A."/>
            <person name="Schmutz J."/>
            <person name="Symeonidi A."/>
            <person name="Elias M."/>
            <person name="Eveleigh R.J."/>
            <person name="Herman E.K."/>
            <person name="Klute M.J."/>
            <person name="Nakayama T."/>
            <person name="Obornik M."/>
            <person name="Reyes-Prieto A."/>
            <person name="Armbrust E.V."/>
            <person name="Aves S.J."/>
            <person name="Beiko R.G."/>
            <person name="Coutinho P."/>
            <person name="Dacks J.B."/>
            <person name="Durnford D.G."/>
            <person name="Fast N.M."/>
            <person name="Green B.R."/>
            <person name="Grisdale C."/>
            <person name="Hempe F."/>
            <person name="Henrissat B."/>
            <person name="Hoppner M.P."/>
            <person name="Ishida K.-I."/>
            <person name="Kim E."/>
            <person name="Koreny L."/>
            <person name="Kroth P.G."/>
            <person name="Liu Y."/>
            <person name="Malik S.-B."/>
            <person name="Maier U.G."/>
            <person name="McRose D."/>
            <person name="Mock T."/>
            <person name="Neilson J.A."/>
            <person name="Onodera N.T."/>
            <person name="Poole A.M."/>
            <person name="Pritham E.J."/>
            <person name="Richards T.A."/>
            <person name="Rocap G."/>
            <person name="Roy S.W."/>
            <person name="Sarai C."/>
            <person name="Schaack S."/>
            <person name="Shirato S."/>
            <person name="Slamovits C.H."/>
            <person name="Spencer D.F."/>
            <person name="Suzuki S."/>
            <person name="Worden A.Z."/>
            <person name="Zauner S."/>
            <person name="Barry K."/>
            <person name="Bell C."/>
            <person name="Bharti A.K."/>
            <person name="Crow J.A."/>
            <person name="Grimwood J."/>
            <person name="Kramer R."/>
            <person name="Lindquist E."/>
            <person name="Lucas S."/>
            <person name="Salamov A."/>
            <person name="McFadden G.I."/>
            <person name="Lane C.E."/>
            <person name="Keeling P.J."/>
            <person name="Gray M.W."/>
            <person name="Grigoriev I.V."/>
            <person name="Archibald J.M."/>
        </authorList>
    </citation>
    <scope>NUCLEOTIDE SEQUENCE</scope>
    <source>
        <strain evidence="6">CCMP2712</strain>
    </source>
</reference>
<dbReference type="KEGG" id="gtt:GUITHDRAFT_138392"/>
<evidence type="ECO:0000313" key="6">
    <source>
        <dbReference type="Proteomes" id="UP000011087"/>
    </source>
</evidence>
<dbReference type="HOGENOM" id="CLU_377892_0_0_1"/>
<name>L1JDW1_GUITC</name>
<dbReference type="EnsemblProtists" id="EKX46299">
    <property type="protein sequence ID" value="EKX46299"/>
    <property type="gene ID" value="GUITHDRAFT_138392"/>
</dbReference>
<dbReference type="OMA" id="FTRCEKT"/>
<feature type="compositionally biased region" description="Basic and acidic residues" evidence="2">
    <location>
        <begin position="672"/>
        <end position="682"/>
    </location>
</feature>
<evidence type="ECO:0000256" key="2">
    <source>
        <dbReference type="SAM" id="MobiDB-lite"/>
    </source>
</evidence>
<sequence>MAPKPKTKAELKAEAAAEAARLAEIAEQERLERERREAEEYAAAQHARREKIKSAGEELQSQDEEVQEERRQRASEVALMQQKEEEERESERFFQPTHLPEQDVRDEADLNSYIHELHVPDSINMLQDAVKQADEMLFICHELSVYREDAKSNNSSACQSCEQFRRRLFSEMFSTFDKICKQLLLRRDEFTNEKHEMQLSQRGTRMRLGLWVNVAKNLRLKAVDYSDLGLGTDIPRPIITNNVALRLLHVPDDPFVFGESDQFACTLGGVLVIEILEMERLPKVVKGWHMLEVKEGDDKAKKIEYGPVDPITGIREKVPPMTVRYTLPEDILLFEPPVIARYDQTSQTWVEEDINDTVVSEDSPPVVSFSSRQLGPFAIMQDVRQHLPYLSWELSPLEAGGCRIDLQTQSCSLQIEVSKHHGGRRVREEGTTSAAAHGLNRKKTDKVSPAVLFFHLREMGVFLEPELDRNHLSLRKKSLEIEMDVCRGISRIAQDFSVKISQVNKELPPYMAAVSIKPAEWAGERDAGKDDWRLALFRERGEAKFEVEDELRCCYVVPDEVLKQKQPPQEEEKDVNNEAAVESQPPEPTEEKSLKDKVLKRLRLVSYEADPVRALSETPGGEKEEEGQEEEGQEEKQEAGGAELQEKEEVKEEEESERIYLEGRRLTMAADKAVKDEKPAEG</sequence>
<evidence type="ECO:0000313" key="4">
    <source>
        <dbReference type="EMBL" id="EKX46299.1"/>
    </source>
</evidence>
<feature type="compositionally biased region" description="Basic and acidic residues" evidence="2">
    <location>
        <begin position="82"/>
        <end position="92"/>
    </location>
</feature>
<protein>
    <recommendedName>
        <fullName evidence="3">IC97/Casc1 N-terminal domain-containing protein</fullName>
    </recommendedName>
</protein>
<keyword evidence="6" id="KW-1185">Reference proteome</keyword>
<accession>L1JDW1</accession>
<dbReference type="RefSeq" id="XP_005833279.1">
    <property type="nucleotide sequence ID" value="XM_005833222.1"/>
</dbReference>
<feature type="domain" description="IC97/Casc1 N-terminal" evidence="3">
    <location>
        <begin position="24"/>
        <end position="219"/>
    </location>
</feature>
<dbReference type="PANTHER" id="PTHR20929:SF11">
    <property type="entry name" value="DYNEIN AXONEMAL INTERMEDIATE CHAIN 7"/>
    <property type="match status" value="1"/>
</dbReference>
<dbReference type="GeneID" id="17302956"/>
<feature type="region of interest" description="Disordered" evidence="2">
    <location>
        <begin position="29"/>
        <end position="93"/>
    </location>
</feature>
<dbReference type="PaxDb" id="55529-EKX46299"/>
<dbReference type="GO" id="GO:0005930">
    <property type="term" value="C:axoneme"/>
    <property type="evidence" value="ECO:0007669"/>
    <property type="project" value="TreeGrafter"/>
</dbReference>
<dbReference type="GO" id="GO:0008017">
    <property type="term" value="F:microtubule binding"/>
    <property type="evidence" value="ECO:0007669"/>
    <property type="project" value="TreeGrafter"/>
</dbReference>
<organism evidence="4">
    <name type="scientific">Guillardia theta (strain CCMP2712)</name>
    <name type="common">Cryptophyte</name>
    <dbReference type="NCBI Taxonomy" id="905079"/>
    <lineage>
        <taxon>Eukaryota</taxon>
        <taxon>Cryptophyceae</taxon>
        <taxon>Pyrenomonadales</taxon>
        <taxon>Geminigeraceae</taxon>
        <taxon>Guillardia</taxon>
    </lineage>
</organism>
<dbReference type="Proteomes" id="UP000011087">
    <property type="component" value="Unassembled WGS sequence"/>
</dbReference>
<dbReference type="EMBL" id="JH992995">
    <property type="protein sequence ID" value="EKX46299.1"/>
    <property type="molecule type" value="Genomic_DNA"/>
</dbReference>
<proteinExistence type="inferred from homology"/>
<evidence type="ECO:0000313" key="5">
    <source>
        <dbReference type="EnsemblProtists" id="EKX46299"/>
    </source>
</evidence>
<comment type="similarity">
    <text evidence="1">Belongs to the DNAI7 family.</text>
</comment>
<dbReference type="InterPro" id="IPR023247">
    <property type="entry name" value="IC97/Dnai7-like"/>
</dbReference>
<feature type="compositionally biased region" description="Basic and acidic residues" evidence="2">
    <location>
        <begin position="634"/>
        <end position="650"/>
    </location>
</feature>
<evidence type="ECO:0000259" key="3">
    <source>
        <dbReference type="Pfam" id="PF15927"/>
    </source>
</evidence>
<feature type="compositionally biased region" description="Acidic residues" evidence="2">
    <location>
        <begin position="623"/>
        <end position="633"/>
    </location>
</feature>
<gene>
    <name evidence="4" type="ORF">GUITHDRAFT_138392</name>
</gene>
<reference evidence="5" key="3">
    <citation type="submission" date="2016-03" db="UniProtKB">
        <authorList>
            <consortium name="EnsemblProtists"/>
        </authorList>
    </citation>
    <scope>IDENTIFICATION</scope>
</reference>
<feature type="compositionally biased region" description="Basic and acidic residues" evidence="2">
    <location>
        <begin position="29"/>
        <end position="39"/>
    </location>
</feature>
<feature type="region of interest" description="Disordered" evidence="2">
    <location>
        <begin position="565"/>
        <end position="595"/>
    </location>
</feature>
<dbReference type="PANTHER" id="PTHR20929">
    <property type="entry name" value="LUNG ADENOMA SUSCEPTIBILITY 1-RELATED"/>
    <property type="match status" value="1"/>
</dbReference>
<dbReference type="InterPro" id="IPR031826">
    <property type="entry name" value="IC97/Casc1_N"/>
</dbReference>
<feature type="region of interest" description="Disordered" evidence="2">
    <location>
        <begin position="610"/>
        <end position="682"/>
    </location>
</feature>
<reference evidence="4 6" key="1">
    <citation type="journal article" date="2012" name="Nature">
        <title>Algal genomes reveal evolutionary mosaicism and the fate of nucleomorphs.</title>
        <authorList>
            <consortium name="DOE Joint Genome Institute"/>
            <person name="Curtis B.A."/>
            <person name="Tanifuji G."/>
            <person name="Burki F."/>
            <person name="Gruber A."/>
            <person name="Irimia M."/>
            <person name="Maruyama S."/>
            <person name="Arias M.C."/>
            <person name="Ball S.G."/>
            <person name="Gile G.H."/>
            <person name="Hirakawa Y."/>
            <person name="Hopkins J.F."/>
            <person name="Kuo A."/>
            <person name="Rensing S.A."/>
            <person name="Schmutz J."/>
            <person name="Symeonidi A."/>
            <person name="Elias M."/>
            <person name="Eveleigh R.J."/>
            <person name="Herman E.K."/>
            <person name="Klute M.J."/>
            <person name="Nakayama T."/>
            <person name="Obornik M."/>
            <person name="Reyes-Prieto A."/>
            <person name="Armbrust E.V."/>
            <person name="Aves S.J."/>
            <person name="Beiko R.G."/>
            <person name="Coutinho P."/>
            <person name="Dacks J.B."/>
            <person name="Durnford D.G."/>
            <person name="Fast N.M."/>
            <person name="Green B.R."/>
            <person name="Grisdale C.J."/>
            <person name="Hempel F."/>
            <person name="Henrissat B."/>
            <person name="Hoppner M.P."/>
            <person name="Ishida K."/>
            <person name="Kim E."/>
            <person name="Koreny L."/>
            <person name="Kroth P.G."/>
            <person name="Liu Y."/>
            <person name="Malik S.B."/>
            <person name="Maier U.G."/>
            <person name="McRose D."/>
            <person name="Mock T."/>
            <person name="Neilson J.A."/>
            <person name="Onodera N.T."/>
            <person name="Poole A.M."/>
            <person name="Pritham E.J."/>
            <person name="Richards T.A."/>
            <person name="Rocap G."/>
            <person name="Roy S.W."/>
            <person name="Sarai C."/>
            <person name="Schaack S."/>
            <person name="Shirato S."/>
            <person name="Slamovits C.H."/>
            <person name="Spencer D.F."/>
            <person name="Suzuki S."/>
            <person name="Worden A.Z."/>
            <person name="Zauner S."/>
            <person name="Barry K."/>
            <person name="Bell C."/>
            <person name="Bharti A.K."/>
            <person name="Crow J.A."/>
            <person name="Grimwood J."/>
            <person name="Kramer R."/>
            <person name="Lindquist E."/>
            <person name="Lucas S."/>
            <person name="Salamov A."/>
            <person name="McFadden G.I."/>
            <person name="Lane C.E."/>
            <person name="Keeling P.J."/>
            <person name="Gray M.W."/>
            <person name="Grigoriev I.V."/>
            <person name="Archibald J.M."/>
        </authorList>
    </citation>
    <scope>NUCLEOTIDE SEQUENCE</scope>
    <source>
        <strain evidence="4 6">CCMP2712</strain>
    </source>
</reference>